<dbReference type="AlphaFoldDB" id="A0AAE1ZIE9"/>
<accession>A0AAE1ZIE9</accession>
<organism evidence="2 3">
    <name type="scientific">Schistosoma mekongi</name>
    <name type="common">Parasitic worm</name>
    <dbReference type="NCBI Taxonomy" id="38744"/>
    <lineage>
        <taxon>Eukaryota</taxon>
        <taxon>Metazoa</taxon>
        <taxon>Spiralia</taxon>
        <taxon>Lophotrochozoa</taxon>
        <taxon>Platyhelminthes</taxon>
        <taxon>Trematoda</taxon>
        <taxon>Digenea</taxon>
        <taxon>Strigeidida</taxon>
        <taxon>Schistosomatoidea</taxon>
        <taxon>Schistosomatidae</taxon>
        <taxon>Schistosoma</taxon>
    </lineage>
</organism>
<comment type="caution">
    <text evidence="2">The sequence shown here is derived from an EMBL/GenBank/DDBJ whole genome shotgun (WGS) entry which is preliminary data.</text>
</comment>
<sequence>MTKAVPLTLASHWIAGGEDEECSVLSENEDVSSNASGGVGEEYDAANHCNKFNGTNNQSPECDNGEGNEMFSKIPLENGNSNNNYFCNCDPNMTNSQRIFQSSGDVNKDVGSGSYLEPESDANSTERSSVNAPYVASGRQVPISSQQNTSGEVDGGSYRHNNNMSSFGSRGVARKLSQGFRRQRALPQYITSESKLLPNYGMPASKESCLANSPTRLKSFKTDNDWSTRYASSGDVMPQSLLPFSRSTSPYYPYGLEVVDENVSVPVSKHSPYILQEMVDRRGRIQYKDLRDHEYRESEKLINEFHCGPLVNSTGNNNNSNNNNNNNNHNYLNTWKFNQNNNRFPISTQLNAPSSMYQHLEPVENQSNHMSRSVVLPHSVGDTSSTYNLHLHPLQLNNENEINLNPTNSSYLNDGPIPYKSPFQYTASSPCVTKPLTTNTIVSRDYFRSRPDISSSASRPYYVSQSINNHSHFSTARRPTLSITQNNTLLKAPFSKSEHNLLHAVDSLPDMENRRFQPTVEDDSYLIEYPPKPTVYKSLMDTNQSIEIIKPSHYQMNMSKPSTEHTFERLSRPNSLYFLRPTQRAVDM</sequence>
<reference evidence="2" key="2">
    <citation type="journal article" date="2023" name="Infect Dis Poverty">
        <title>Chromosome-scale genome of the human blood fluke Schistosoma mekongi and its implications for public health.</title>
        <authorList>
            <person name="Zhou M."/>
            <person name="Xu L."/>
            <person name="Xu D."/>
            <person name="Chen W."/>
            <person name="Khan J."/>
            <person name="Hu Y."/>
            <person name="Huang H."/>
            <person name="Wei H."/>
            <person name="Zhang Y."/>
            <person name="Chusongsang P."/>
            <person name="Tanasarnprasert K."/>
            <person name="Hu X."/>
            <person name="Limpanont Y."/>
            <person name="Lv Z."/>
        </authorList>
    </citation>
    <scope>NUCLEOTIDE SEQUENCE</scope>
    <source>
        <strain evidence="2">LV_2022a</strain>
    </source>
</reference>
<feature type="compositionally biased region" description="Polar residues" evidence="1">
    <location>
        <begin position="159"/>
        <end position="168"/>
    </location>
</feature>
<gene>
    <name evidence="2" type="ORF">MN116_000713</name>
</gene>
<dbReference type="Proteomes" id="UP001292079">
    <property type="component" value="Unassembled WGS sequence"/>
</dbReference>
<protein>
    <submittedName>
        <fullName evidence="2">Uncharacterized protein</fullName>
    </submittedName>
</protein>
<proteinExistence type="predicted"/>
<feature type="region of interest" description="Disordered" evidence="1">
    <location>
        <begin position="103"/>
        <end position="170"/>
    </location>
</feature>
<evidence type="ECO:0000256" key="1">
    <source>
        <dbReference type="SAM" id="MobiDB-lite"/>
    </source>
</evidence>
<feature type="compositionally biased region" description="Polar residues" evidence="1">
    <location>
        <begin position="142"/>
        <end position="151"/>
    </location>
</feature>
<dbReference type="EMBL" id="JALJAT010000001">
    <property type="protein sequence ID" value="KAK4474513.1"/>
    <property type="molecule type" value="Genomic_DNA"/>
</dbReference>
<reference evidence="2" key="1">
    <citation type="submission" date="2022-04" db="EMBL/GenBank/DDBJ databases">
        <authorList>
            <person name="Xu L."/>
            <person name="Lv Z."/>
        </authorList>
    </citation>
    <scope>NUCLEOTIDE SEQUENCE</scope>
    <source>
        <strain evidence="2">LV_2022a</strain>
    </source>
</reference>
<evidence type="ECO:0000313" key="2">
    <source>
        <dbReference type="EMBL" id="KAK4474513.1"/>
    </source>
</evidence>
<name>A0AAE1ZIE9_SCHME</name>
<keyword evidence="3" id="KW-1185">Reference proteome</keyword>
<feature type="compositionally biased region" description="Polar residues" evidence="1">
    <location>
        <begin position="121"/>
        <end position="131"/>
    </location>
</feature>
<evidence type="ECO:0000313" key="3">
    <source>
        <dbReference type="Proteomes" id="UP001292079"/>
    </source>
</evidence>